<feature type="transmembrane region" description="Helical" evidence="7">
    <location>
        <begin position="348"/>
        <end position="368"/>
    </location>
</feature>
<dbReference type="GO" id="GO:0005886">
    <property type="term" value="C:plasma membrane"/>
    <property type="evidence" value="ECO:0007669"/>
    <property type="project" value="UniProtKB-SubCell"/>
</dbReference>
<protein>
    <submittedName>
        <fullName evidence="9">Drug resistance transporter, EmrB/QacA subfamily</fullName>
    </submittedName>
</protein>
<dbReference type="PANTHER" id="PTHR42718:SF39">
    <property type="entry name" value="ACTINORHODIN TRANSPORTER-RELATED"/>
    <property type="match status" value="1"/>
</dbReference>
<feature type="transmembrane region" description="Helical" evidence="7">
    <location>
        <begin position="209"/>
        <end position="229"/>
    </location>
</feature>
<dbReference type="NCBIfam" id="TIGR00711">
    <property type="entry name" value="efflux_EmrB"/>
    <property type="match status" value="1"/>
</dbReference>
<keyword evidence="4 7" id="KW-0812">Transmembrane</keyword>
<evidence type="ECO:0000256" key="6">
    <source>
        <dbReference type="ARBA" id="ARBA00023136"/>
    </source>
</evidence>
<dbReference type="PANTHER" id="PTHR42718">
    <property type="entry name" value="MAJOR FACILITATOR SUPERFAMILY MULTIDRUG TRANSPORTER MFSC"/>
    <property type="match status" value="1"/>
</dbReference>
<dbReference type="InterPro" id="IPR020846">
    <property type="entry name" value="MFS_dom"/>
</dbReference>
<dbReference type="EMBL" id="FMCU01000037">
    <property type="protein sequence ID" value="SCF49735.1"/>
    <property type="molecule type" value="Genomic_DNA"/>
</dbReference>
<feature type="transmembrane region" description="Helical" evidence="7">
    <location>
        <begin position="241"/>
        <end position="258"/>
    </location>
</feature>
<dbReference type="InterPro" id="IPR004638">
    <property type="entry name" value="EmrB-like"/>
</dbReference>
<dbReference type="Pfam" id="PF07690">
    <property type="entry name" value="MFS_1"/>
    <property type="match status" value="1"/>
</dbReference>
<organism evidence="9 10">
    <name type="scientific">Micromonospora matsumotoense</name>
    <dbReference type="NCBI Taxonomy" id="121616"/>
    <lineage>
        <taxon>Bacteria</taxon>
        <taxon>Bacillati</taxon>
        <taxon>Actinomycetota</taxon>
        <taxon>Actinomycetes</taxon>
        <taxon>Micromonosporales</taxon>
        <taxon>Micromonosporaceae</taxon>
        <taxon>Micromonospora</taxon>
    </lineage>
</organism>
<evidence type="ECO:0000256" key="2">
    <source>
        <dbReference type="ARBA" id="ARBA00022448"/>
    </source>
</evidence>
<feature type="transmembrane region" description="Helical" evidence="7">
    <location>
        <begin position="314"/>
        <end position="336"/>
    </location>
</feature>
<feature type="transmembrane region" description="Helical" evidence="7">
    <location>
        <begin position="285"/>
        <end position="308"/>
    </location>
</feature>
<keyword evidence="5 7" id="KW-1133">Transmembrane helix</keyword>
<feature type="transmembrane region" description="Helical" evidence="7">
    <location>
        <begin position="57"/>
        <end position="77"/>
    </location>
</feature>
<dbReference type="PROSITE" id="PS50850">
    <property type="entry name" value="MFS"/>
    <property type="match status" value="1"/>
</dbReference>
<dbReference type="Gene3D" id="1.20.1720.10">
    <property type="entry name" value="Multidrug resistance protein D"/>
    <property type="match status" value="1"/>
</dbReference>
<feature type="transmembrane region" description="Helical" evidence="7">
    <location>
        <begin position="151"/>
        <end position="171"/>
    </location>
</feature>
<feature type="domain" description="Major facilitator superfamily (MFS) profile" evidence="8">
    <location>
        <begin position="23"/>
        <end position="479"/>
    </location>
</feature>
<feature type="transmembrane region" description="Helical" evidence="7">
    <location>
        <begin position="409"/>
        <end position="436"/>
    </location>
</feature>
<feature type="transmembrane region" description="Helical" evidence="7">
    <location>
        <begin position="374"/>
        <end position="397"/>
    </location>
</feature>
<feature type="transmembrane region" description="Helical" evidence="7">
    <location>
        <begin position="456"/>
        <end position="474"/>
    </location>
</feature>
<feature type="transmembrane region" description="Helical" evidence="7">
    <location>
        <begin position="89"/>
        <end position="112"/>
    </location>
</feature>
<evidence type="ECO:0000256" key="1">
    <source>
        <dbReference type="ARBA" id="ARBA00004651"/>
    </source>
</evidence>
<dbReference type="GO" id="GO:0022857">
    <property type="term" value="F:transmembrane transporter activity"/>
    <property type="evidence" value="ECO:0007669"/>
    <property type="project" value="InterPro"/>
</dbReference>
<feature type="transmembrane region" description="Helical" evidence="7">
    <location>
        <begin position="177"/>
        <end position="197"/>
    </location>
</feature>
<dbReference type="InterPro" id="IPR011701">
    <property type="entry name" value="MFS"/>
</dbReference>
<comment type="subcellular location">
    <subcellularLocation>
        <location evidence="1">Cell membrane</location>
        <topology evidence="1">Multi-pass membrane protein</topology>
    </subcellularLocation>
</comment>
<evidence type="ECO:0000256" key="5">
    <source>
        <dbReference type="ARBA" id="ARBA00022989"/>
    </source>
</evidence>
<evidence type="ECO:0000256" key="4">
    <source>
        <dbReference type="ARBA" id="ARBA00022692"/>
    </source>
</evidence>
<keyword evidence="2" id="KW-0813">Transport</keyword>
<evidence type="ECO:0000256" key="3">
    <source>
        <dbReference type="ARBA" id="ARBA00022475"/>
    </source>
</evidence>
<dbReference type="Gene3D" id="1.20.1250.20">
    <property type="entry name" value="MFS general substrate transporter like domains"/>
    <property type="match status" value="1"/>
</dbReference>
<keyword evidence="3" id="KW-1003">Cell membrane</keyword>
<feature type="transmembrane region" description="Helical" evidence="7">
    <location>
        <begin position="118"/>
        <end position="139"/>
    </location>
</feature>
<name>A0A1C5AWX4_9ACTN</name>
<feature type="transmembrane region" description="Helical" evidence="7">
    <location>
        <begin position="21"/>
        <end position="45"/>
    </location>
</feature>
<evidence type="ECO:0000313" key="10">
    <source>
        <dbReference type="Proteomes" id="UP000198797"/>
    </source>
</evidence>
<dbReference type="SUPFAM" id="SSF103473">
    <property type="entry name" value="MFS general substrate transporter"/>
    <property type="match status" value="1"/>
</dbReference>
<dbReference type="Proteomes" id="UP000198797">
    <property type="component" value="Unassembled WGS sequence"/>
</dbReference>
<accession>A0A1C5AWX4</accession>
<gene>
    <name evidence="9" type="ORF">GA0070216_13728</name>
</gene>
<evidence type="ECO:0000256" key="7">
    <source>
        <dbReference type="SAM" id="Phobius"/>
    </source>
</evidence>
<keyword evidence="6 7" id="KW-0472">Membrane</keyword>
<keyword evidence="10" id="KW-1185">Reference proteome</keyword>
<evidence type="ECO:0000259" key="8">
    <source>
        <dbReference type="PROSITE" id="PS50850"/>
    </source>
</evidence>
<dbReference type="CDD" id="cd17321">
    <property type="entry name" value="MFS_MMR_MDR_like"/>
    <property type="match status" value="1"/>
</dbReference>
<proteinExistence type="predicted"/>
<reference evidence="10" key="1">
    <citation type="submission" date="2016-06" db="EMBL/GenBank/DDBJ databases">
        <authorList>
            <person name="Varghese N."/>
            <person name="Submissions Spin"/>
        </authorList>
    </citation>
    <scope>NUCLEOTIDE SEQUENCE [LARGE SCALE GENOMIC DNA]</scope>
    <source>
        <strain evidence="10">DSM 44100</strain>
    </source>
</reference>
<dbReference type="STRING" id="121616.GA0070216_13728"/>
<dbReference type="PRINTS" id="PR01036">
    <property type="entry name" value="TCRTETB"/>
</dbReference>
<dbReference type="InterPro" id="IPR036259">
    <property type="entry name" value="MFS_trans_sf"/>
</dbReference>
<evidence type="ECO:0000313" key="9">
    <source>
        <dbReference type="EMBL" id="SCF49735.1"/>
    </source>
</evidence>
<sequence length="482" mass="49654">MAQSEAVTRIKRGVRDTSTGRATLPVVLAGTFMVVLDFFIVNVAIPSMQLELRADAAQIEFVVAGYGLAYACGLITAGRLGDIYGRRRLYLLGLTLFTLASLACGLAPNAAVLVAARVVQGVAAAVLSPQVLTILGLAYTGAQRARAFNAYGMVLALASVGGQLIGGLLIAADPAGLGWRTCFLINVPIGLVALLLTPRVVPESTVDGAVRLDVTGVVLVTLGLVAIVLPLVEGRERGWPAWAWACLAASVPLLALFVRSQHRRSARGESPLVDLALFGHRTFRVGMLAVICFYSGLASFFLVLALYLQRGRGLGALGSGLEFTVMGLGFFVASFAARPIAARLGARALVVGAALLLAGQVLLAVTVARQGVGGSLAAFAPALLIDGAGLGMVMAPLNSLVLAGLPARLAGAASGVLTTTMQLGNSLGVALIGLVFYARLRPSVAESYAQALTASLYYLIALAALLAVSLVVLARKRPATAG</sequence>
<dbReference type="AlphaFoldDB" id="A0A1C5AWX4"/>